<feature type="signal peptide" evidence="1">
    <location>
        <begin position="1"/>
        <end position="23"/>
    </location>
</feature>
<feature type="domain" description="Ig-like" evidence="2">
    <location>
        <begin position="40"/>
        <end position="137"/>
    </location>
</feature>
<dbReference type="InterPro" id="IPR007110">
    <property type="entry name" value="Ig-like_dom"/>
</dbReference>
<dbReference type="FunFam" id="2.60.40.10:FF:000129">
    <property type="entry name" value="CLUMA_CG018772, isoform A"/>
    <property type="match status" value="1"/>
</dbReference>
<dbReference type="InterPro" id="IPR013783">
    <property type="entry name" value="Ig-like_fold"/>
</dbReference>
<dbReference type="PROSITE" id="PS50835">
    <property type="entry name" value="IG_LIKE"/>
    <property type="match status" value="2"/>
</dbReference>
<feature type="chain" id="PRO_5025335250" evidence="1">
    <location>
        <begin position="24"/>
        <end position="508"/>
    </location>
</feature>
<evidence type="ECO:0000313" key="3">
    <source>
        <dbReference type="EMBL" id="LAC26398.1"/>
    </source>
</evidence>
<name>A0A6A7G5P3_9CRUS</name>
<sequence length="508" mass="56765">MAASHVAIICSCVVMGIISTTQGGVAYDPEASITGLYTGPYFDPLAPRNLTAHLGDRAELPCTVRQLGDKSVSWVRMRDADILTVDRYTFVGDERFEAQYSIPAETWNLIINYVQERDAGDYECQVSTEPKMSQFFNLRVVVPQVNIEPPGDRHVKSGSKVRIDCHITDVVQIPDYIFWYHDNVRVLDRTDPNLDVTVTRTGEESIMSSLYIERVRKDQSGNYTCMPSNLHAAFTLLHVLNEEHPAAMQDGRNVSAPLRLNIQLLALIFSILIIARLSQDCTNYYSQHPGTTKQTGSNTSIVNSVAENNKSNECDNDAIVDTNKLDSRAQSTRQSATDDSCSNCNAVMVNDLENSNNFLSVTKNEKFLKRYKNIINVITIIVSPKKIPHVDGNGNTAFYNDNFNTANLNLNNITRRRHNSEHSHLDTPKQHYIPNYSVGLPLVSKMTGRSELSPSATTARFFIEKQETQPTPTTPFAPYEERNAGHIHGNTSIKQSHALHQSRGAITS</sequence>
<proteinExistence type="evidence at transcript level"/>
<dbReference type="AlphaFoldDB" id="A0A6A7G5P3"/>
<dbReference type="Pfam" id="PF07686">
    <property type="entry name" value="V-set"/>
    <property type="match status" value="1"/>
</dbReference>
<dbReference type="SUPFAM" id="SSF48726">
    <property type="entry name" value="Immunoglobulin"/>
    <property type="match status" value="2"/>
</dbReference>
<dbReference type="PANTHER" id="PTHR23279">
    <property type="entry name" value="DEFECTIVE PROBOSCIS EXTENSION RESPONSE DPR -RELATED"/>
    <property type="match status" value="1"/>
</dbReference>
<dbReference type="InterPro" id="IPR003599">
    <property type="entry name" value="Ig_sub"/>
</dbReference>
<dbReference type="InterPro" id="IPR036179">
    <property type="entry name" value="Ig-like_dom_sf"/>
</dbReference>
<dbReference type="Gene3D" id="2.60.40.10">
    <property type="entry name" value="Immunoglobulins"/>
    <property type="match status" value="2"/>
</dbReference>
<dbReference type="EMBL" id="IACT01007280">
    <property type="protein sequence ID" value="LAC26398.1"/>
    <property type="molecule type" value="mRNA"/>
</dbReference>
<dbReference type="InterPro" id="IPR037448">
    <property type="entry name" value="Zig-8"/>
</dbReference>
<accession>A0A6A7G5P3</accession>
<keyword evidence="1" id="KW-0732">Signal</keyword>
<dbReference type="SMART" id="SM00409">
    <property type="entry name" value="IG"/>
    <property type="match status" value="2"/>
</dbReference>
<evidence type="ECO:0000256" key="1">
    <source>
        <dbReference type="SAM" id="SignalP"/>
    </source>
</evidence>
<reference evidence="3" key="1">
    <citation type="submission" date="2017-11" db="EMBL/GenBank/DDBJ databases">
        <title>The sensing device of the deep-sea amphipod.</title>
        <authorList>
            <person name="Kobayashi H."/>
            <person name="Nagahama T."/>
            <person name="Arai W."/>
            <person name="Sasagawa Y."/>
            <person name="Umeda M."/>
            <person name="Hayashi T."/>
            <person name="Nikaido I."/>
            <person name="Watanabe H."/>
            <person name="Oguri K."/>
            <person name="Kitazato H."/>
            <person name="Fujioka K."/>
            <person name="Kido Y."/>
            <person name="Takami H."/>
        </authorList>
    </citation>
    <scope>NUCLEOTIDE SEQUENCE</scope>
    <source>
        <tissue evidence="3">Whole body</tissue>
    </source>
</reference>
<dbReference type="GO" id="GO:0050808">
    <property type="term" value="P:synapse organization"/>
    <property type="evidence" value="ECO:0007669"/>
    <property type="project" value="TreeGrafter"/>
</dbReference>
<evidence type="ECO:0000259" key="2">
    <source>
        <dbReference type="PROSITE" id="PS50835"/>
    </source>
</evidence>
<protein>
    <submittedName>
        <fullName evidence="3">Hemicentin-2 isoform X2</fullName>
    </submittedName>
</protein>
<organism evidence="3">
    <name type="scientific">Hirondellea gigas</name>
    <dbReference type="NCBI Taxonomy" id="1518452"/>
    <lineage>
        <taxon>Eukaryota</taxon>
        <taxon>Metazoa</taxon>
        <taxon>Ecdysozoa</taxon>
        <taxon>Arthropoda</taxon>
        <taxon>Crustacea</taxon>
        <taxon>Multicrustacea</taxon>
        <taxon>Malacostraca</taxon>
        <taxon>Eumalacostraca</taxon>
        <taxon>Peracarida</taxon>
        <taxon>Amphipoda</taxon>
        <taxon>Amphilochidea</taxon>
        <taxon>Lysianassida</taxon>
        <taxon>Lysianassidira</taxon>
        <taxon>Lysianassoidea</taxon>
        <taxon>Lysianassidae</taxon>
        <taxon>Hirondellea</taxon>
    </lineage>
</organism>
<dbReference type="PANTHER" id="PTHR23279:SF21">
    <property type="entry name" value="DEFECTIVE PROBOSCIS EXTENSION RESPONSE 11, ISOFORM B-RELATED"/>
    <property type="match status" value="1"/>
</dbReference>
<dbReference type="InterPro" id="IPR013106">
    <property type="entry name" value="Ig_V-set"/>
</dbReference>
<dbReference type="SMART" id="SM00408">
    <property type="entry name" value="IGc2"/>
    <property type="match status" value="2"/>
</dbReference>
<dbReference type="Pfam" id="PF13927">
    <property type="entry name" value="Ig_3"/>
    <property type="match status" value="1"/>
</dbReference>
<feature type="domain" description="Ig-like" evidence="2">
    <location>
        <begin position="143"/>
        <end position="235"/>
    </location>
</feature>
<dbReference type="InterPro" id="IPR003598">
    <property type="entry name" value="Ig_sub2"/>
</dbReference>
<dbReference type="GO" id="GO:0032589">
    <property type="term" value="C:neuron projection membrane"/>
    <property type="evidence" value="ECO:0007669"/>
    <property type="project" value="TreeGrafter"/>
</dbReference>